<evidence type="ECO:0000313" key="9">
    <source>
        <dbReference type="EMBL" id="VYT77420.1"/>
    </source>
</evidence>
<reference evidence="9" key="1">
    <citation type="submission" date="2019-11" db="EMBL/GenBank/DDBJ databases">
        <authorList>
            <person name="Feng L."/>
        </authorList>
    </citation>
    <scope>NUCLEOTIDE SEQUENCE</scope>
    <source>
        <strain evidence="9">PclaraLFYP37</strain>
    </source>
</reference>
<dbReference type="GO" id="GO:0009279">
    <property type="term" value="C:cell outer membrane"/>
    <property type="evidence" value="ECO:0007669"/>
    <property type="project" value="UniProtKB-SubCell"/>
</dbReference>
<evidence type="ECO:0000256" key="2">
    <source>
        <dbReference type="ARBA" id="ARBA00022448"/>
    </source>
</evidence>
<dbReference type="InterPro" id="IPR039426">
    <property type="entry name" value="TonB-dep_rcpt-like"/>
</dbReference>
<keyword evidence="3 7" id="KW-1134">Transmembrane beta strand</keyword>
<dbReference type="Gene3D" id="2.40.170.20">
    <property type="entry name" value="TonB-dependent receptor, beta-barrel domain"/>
    <property type="match status" value="1"/>
</dbReference>
<accession>A0A6N2ZI56</accession>
<evidence type="ECO:0000256" key="1">
    <source>
        <dbReference type="ARBA" id="ARBA00004571"/>
    </source>
</evidence>
<evidence type="ECO:0000256" key="7">
    <source>
        <dbReference type="PROSITE-ProRule" id="PRU01360"/>
    </source>
</evidence>
<dbReference type="SUPFAM" id="SSF49464">
    <property type="entry name" value="Carboxypeptidase regulatory domain-like"/>
    <property type="match status" value="1"/>
</dbReference>
<sequence length="1070" mass="118120">MKNKNLYSICFCMALAGSLQTVYGQVDAEGMIDSTLSAAGRETDSLQIVVQREMNKLPTVVYKGTLVDAATGGPVQGGIIQVAGDERFSSISDEQGAFEIKVPLYANQLLVRTPTYALARVHLVGKGKELVVRMYSEYFSDGYANEVRVTNKSSVGDFSPNSSLTIEDEMAKKLGADLRVLLRSGNPAQGANMFIGGYNSLNGGGQPLFVVDGVILDTQNGRSLMHEGYVNNVLSAISVNDIEKVTVLKNATALYGAKGANGVVMIETKRAKSMATRIDVDIYGAVELLPKLPSMMNAGQYRLYATDVMGNVTETPDFLDDFTTDKQKYAMYHNDTDWKDYIYHEAFTQNYGVNVQGGDDVANYNLSIGYANAQSTLKYNDFARLNMRFNTDVKFMKNLDCSLDVAYSNTTRNLRDDGMGNGQVLSPGMLGLIKSPVLAAYNPDQYGRFTASMADYDCFNLSNPLSILENGDASNKNRLEYTLFSLSAMPKWKINRNLTLSEKVSYVLNNVTERSFIPDEGVPTFTESGDDMTANRSRAYSSKQLSVASDTRIDWSCRYGGHVIHLFGGFRYLSDSFNSDAIRADNSAGDKLPNITNEMKNRKVDGIIEEWKSTAVYVNADWNYADKYFLQGTLTAETSTRFGKNATGGMKLGDYVWGVFPSLQAAWVVSAEPFFQNVKGIDYLKLNVGIDQSGNDNIDCFASRSYFAPSAFLNHTSGLALANIGNDKLKWETVTRISVGLDMSVWHDRLSLGFNYYKSYVNNMLAYKTLGGVSGLRNYWSNEGKMENQGFDVAAVAKVMALKDFSWEISASVGHYKNEVTALPDNDKTIYTSVYGGEVMTKVGNPIGLFYGYKTQGVFATSEEAAKTDLRNGSENGSAFRAGDVHFSDLVADGVIDNKDKDVIGNPNPDVFGNFGTSLHYKNWTLDAFFSYSLGNDIYNYQRAVLESGNSYYNQTTAMLNRWTSEGQLTSIPRVEYGDRMGNARFSDRWIEDGSYLKLKTLSLSYHFPFNLTFLQGITVWGAANNLFTCTKYLGSDPELSISGNPIYQGIDRGLLGHGRSFVLGVKINL</sequence>
<dbReference type="InterPro" id="IPR008969">
    <property type="entry name" value="CarboxyPept-like_regulatory"/>
</dbReference>
<dbReference type="Pfam" id="PF07715">
    <property type="entry name" value="Plug"/>
    <property type="match status" value="1"/>
</dbReference>
<keyword evidence="6 7" id="KW-0998">Cell outer membrane</keyword>
<dbReference type="PROSITE" id="PS52016">
    <property type="entry name" value="TONB_DEPENDENT_REC_3"/>
    <property type="match status" value="1"/>
</dbReference>
<dbReference type="RefSeq" id="WP_412441824.1">
    <property type="nucleotide sequence ID" value="NZ_CACRUT010000006.1"/>
</dbReference>
<name>A0A6N2ZI56_9BACT</name>
<comment type="subcellular location">
    <subcellularLocation>
        <location evidence="1 7">Cell outer membrane</location>
        <topology evidence="1 7">Multi-pass membrane protein</topology>
    </subcellularLocation>
</comment>
<evidence type="ECO:0000256" key="4">
    <source>
        <dbReference type="ARBA" id="ARBA00022692"/>
    </source>
</evidence>
<keyword evidence="5 7" id="KW-0472">Membrane</keyword>
<dbReference type="Gene3D" id="2.170.130.10">
    <property type="entry name" value="TonB-dependent receptor, plug domain"/>
    <property type="match status" value="1"/>
</dbReference>
<dbReference type="AlphaFoldDB" id="A0A6N2ZI56"/>
<keyword evidence="4 7" id="KW-0812">Transmembrane</keyword>
<dbReference type="InterPro" id="IPR036942">
    <property type="entry name" value="Beta-barrel_TonB_sf"/>
</dbReference>
<proteinExistence type="inferred from homology"/>
<dbReference type="NCBIfam" id="TIGR04056">
    <property type="entry name" value="OMP_RagA_SusC"/>
    <property type="match status" value="1"/>
</dbReference>
<evidence type="ECO:0000256" key="6">
    <source>
        <dbReference type="ARBA" id="ARBA00023237"/>
    </source>
</evidence>
<organism evidence="9">
    <name type="scientific">Paraprevotella clara</name>
    <dbReference type="NCBI Taxonomy" id="454154"/>
    <lineage>
        <taxon>Bacteria</taxon>
        <taxon>Pseudomonadati</taxon>
        <taxon>Bacteroidota</taxon>
        <taxon>Bacteroidia</taxon>
        <taxon>Bacteroidales</taxon>
        <taxon>Prevotellaceae</taxon>
        <taxon>Paraprevotella</taxon>
    </lineage>
</organism>
<dbReference type="InterPro" id="IPR023996">
    <property type="entry name" value="TonB-dep_OMP_SusC/RagA"/>
</dbReference>
<dbReference type="InterPro" id="IPR012910">
    <property type="entry name" value="Plug_dom"/>
</dbReference>
<evidence type="ECO:0000259" key="8">
    <source>
        <dbReference type="Pfam" id="PF07715"/>
    </source>
</evidence>
<evidence type="ECO:0000256" key="3">
    <source>
        <dbReference type="ARBA" id="ARBA00022452"/>
    </source>
</evidence>
<gene>
    <name evidence="9" type="ORF">PCLFYP37_01086</name>
</gene>
<feature type="domain" description="TonB-dependent receptor plug" evidence="8">
    <location>
        <begin position="183"/>
        <end position="263"/>
    </location>
</feature>
<protein>
    <submittedName>
        <fullName evidence="9">TonB dependent receptor</fullName>
    </submittedName>
</protein>
<keyword evidence="9" id="KW-0675">Receptor</keyword>
<evidence type="ECO:0000256" key="5">
    <source>
        <dbReference type="ARBA" id="ARBA00023136"/>
    </source>
</evidence>
<comment type="similarity">
    <text evidence="7">Belongs to the TonB-dependent receptor family.</text>
</comment>
<dbReference type="EMBL" id="CACRUT010000006">
    <property type="protein sequence ID" value="VYT77420.1"/>
    <property type="molecule type" value="Genomic_DNA"/>
</dbReference>
<keyword evidence="2 7" id="KW-0813">Transport</keyword>
<dbReference type="InterPro" id="IPR037066">
    <property type="entry name" value="Plug_dom_sf"/>
</dbReference>
<dbReference type="SUPFAM" id="SSF56935">
    <property type="entry name" value="Porins"/>
    <property type="match status" value="1"/>
</dbReference>